<name>A0AAD3HNY5_9CHLO</name>
<dbReference type="EMBL" id="BMAR01000023">
    <property type="protein sequence ID" value="GFR48424.1"/>
    <property type="molecule type" value="Genomic_DNA"/>
</dbReference>
<feature type="region of interest" description="Disordered" evidence="1">
    <location>
        <begin position="1"/>
        <end position="20"/>
    </location>
</feature>
<accession>A0AAD3HNY5</accession>
<evidence type="ECO:0000313" key="4">
    <source>
        <dbReference type="Proteomes" id="UP001054857"/>
    </source>
</evidence>
<gene>
    <name evidence="3" type="ORF">Agub_g10319</name>
</gene>
<feature type="transmembrane region" description="Helical" evidence="2">
    <location>
        <begin position="49"/>
        <end position="68"/>
    </location>
</feature>
<keyword evidence="2" id="KW-1133">Transmembrane helix</keyword>
<keyword evidence="2" id="KW-0472">Membrane</keyword>
<evidence type="ECO:0000256" key="2">
    <source>
        <dbReference type="SAM" id="Phobius"/>
    </source>
</evidence>
<keyword evidence="4" id="KW-1185">Reference proteome</keyword>
<dbReference type="AlphaFoldDB" id="A0AAD3HNY5"/>
<protein>
    <submittedName>
        <fullName evidence="3">Uncharacterized protein</fullName>
    </submittedName>
</protein>
<comment type="caution">
    <text evidence="3">The sequence shown here is derived from an EMBL/GenBank/DDBJ whole genome shotgun (WGS) entry which is preliminary data.</text>
</comment>
<evidence type="ECO:0000256" key="1">
    <source>
        <dbReference type="SAM" id="MobiDB-lite"/>
    </source>
</evidence>
<proteinExistence type="predicted"/>
<sequence length="131" mass="13433">MCIPVSHCSREPASSVPTRAGVPKQLLGTAALQPRARGFNAASNKRTAAPINAALAVIVVVAFILAGIPGGSAAEARVVLEVVGIYQDFHVEGGGVGCKTLVGLRGGYDSCTVTGLWLEEGRVGHKGEVRV</sequence>
<organism evidence="3 4">
    <name type="scientific">Astrephomene gubernaculifera</name>
    <dbReference type="NCBI Taxonomy" id="47775"/>
    <lineage>
        <taxon>Eukaryota</taxon>
        <taxon>Viridiplantae</taxon>
        <taxon>Chlorophyta</taxon>
        <taxon>core chlorophytes</taxon>
        <taxon>Chlorophyceae</taxon>
        <taxon>CS clade</taxon>
        <taxon>Chlamydomonadales</taxon>
        <taxon>Astrephomenaceae</taxon>
        <taxon>Astrephomene</taxon>
    </lineage>
</organism>
<reference evidence="3 4" key="1">
    <citation type="journal article" date="2021" name="Sci. Rep.">
        <title>Genome sequencing of the multicellular alga Astrephomene provides insights into convergent evolution of germ-soma differentiation.</title>
        <authorList>
            <person name="Yamashita S."/>
            <person name="Yamamoto K."/>
            <person name="Matsuzaki R."/>
            <person name="Suzuki S."/>
            <person name="Yamaguchi H."/>
            <person name="Hirooka S."/>
            <person name="Minakuchi Y."/>
            <person name="Miyagishima S."/>
            <person name="Kawachi M."/>
            <person name="Toyoda A."/>
            <person name="Nozaki H."/>
        </authorList>
    </citation>
    <scope>NUCLEOTIDE SEQUENCE [LARGE SCALE GENOMIC DNA]</scope>
    <source>
        <strain evidence="3 4">NIES-4017</strain>
    </source>
</reference>
<evidence type="ECO:0000313" key="3">
    <source>
        <dbReference type="EMBL" id="GFR48424.1"/>
    </source>
</evidence>
<keyword evidence="2" id="KW-0812">Transmembrane</keyword>
<dbReference type="Proteomes" id="UP001054857">
    <property type="component" value="Unassembled WGS sequence"/>
</dbReference>